<dbReference type="InterPro" id="IPR011008">
    <property type="entry name" value="Dimeric_a/b-barrel"/>
</dbReference>
<evidence type="ECO:0000259" key="1">
    <source>
        <dbReference type="Pfam" id="PF07045"/>
    </source>
</evidence>
<name>A0ABT5YJX1_9PROT</name>
<comment type="caution">
    <text evidence="2">The sequence shown here is derived from an EMBL/GenBank/DDBJ whole genome shotgun (WGS) entry which is preliminary data.</text>
</comment>
<keyword evidence="3" id="KW-1185">Reference proteome</keyword>
<dbReference type="PANTHER" id="PTHR41521">
    <property type="match status" value="1"/>
</dbReference>
<dbReference type="InterPro" id="IPR010753">
    <property type="entry name" value="DUF1330"/>
</dbReference>
<reference evidence="2 3" key="1">
    <citation type="submission" date="2023-03" db="EMBL/GenBank/DDBJ databases">
        <title>Fodinicurvata sp. CAU 1616 isolated from sea sendiment.</title>
        <authorList>
            <person name="Kim W."/>
        </authorList>
    </citation>
    <scope>NUCLEOTIDE SEQUENCE [LARGE SCALE GENOMIC DNA]</scope>
    <source>
        <strain evidence="2 3">CAU 1616</strain>
    </source>
</reference>
<organism evidence="2 3">
    <name type="scientific">Aquibaculum arenosum</name>
    <dbReference type="NCBI Taxonomy" id="3032591"/>
    <lineage>
        <taxon>Bacteria</taxon>
        <taxon>Pseudomonadati</taxon>
        <taxon>Pseudomonadota</taxon>
        <taxon>Alphaproteobacteria</taxon>
        <taxon>Rhodospirillales</taxon>
        <taxon>Rhodovibrionaceae</taxon>
        <taxon>Aquibaculum</taxon>
    </lineage>
</organism>
<dbReference type="Proteomes" id="UP001215503">
    <property type="component" value="Unassembled WGS sequence"/>
</dbReference>
<protein>
    <submittedName>
        <fullName evidence="2">DUF1330 domain-containing protein</fullName>
    </submittedName>
</protein>
<dbReference type="Gene3D" id="3.30.70.100">
    <property type="match status" value="1"/>
</dbReference>
<sequence>MSAYLIALVEVTDAEAYKAYAARAPETIARYGGTYLIRGAQPKVMEGDWPIDRMVVLEFPDMAAAERFYSSPEYQEILPLRQAASKGAVAILPRYEG</sequence>
<evidence type="ECO:0000313" key="3">
    <source>
        <dbReference type="Proteomes" id="UP001215503"/>
    </source>
</evidence>
<dbReference type="SUPFAM" id="SSF54909">
    <property type="entry name" value="Dimeric alpha+beta barrel"/>
    <property type="match status" value="1"/>
</dbReference>
<accession>A0ABT5YJX1</accession>
<dbReference type="RefSeq" id="WP_275820474.1">
    <property type="nucleotide sequence ID" value="NZ_JARHUD010000002.1"/>
</dbReference>
<feature type="domain" description="DUF1330" evidence="1">
    <location>
        <begin position="2"/>
        <end position="93"/>
    </location>
</feature>
<proteinExistence type="predicted"/>
<evidence type="ECO:0000313" key="2">
    <source>
        <dbReference type="EMBL" id="MDF2095241.1"/>
    </source>
</evidence>
<dbReference type="Pfam" id="PF07045">
    <property type="entry name" value="DUF1330"/>
    <property type="match status" value="1"/>
</dbReference>
<dbReference type="EMBL" id="JARHUD010000002">
    <property type="protein sequence ID" value="MDF2095241.1"/>
    <property type="molecule type" value="Genomic_DNA"/>
</dbReference>
<gene>
    <name evidence="2" type="ORF">P2G67_04550</name>
</gene>
<dbReference type="PANTHER" id="PTHR41521:SF4">
    <property type="entry name" value="BLR0684 PROTEIN"/>
    <property type="match status" value="1"/>
</dbReference>